<protein>
    <submittedName>
        <fullName evidence="3">Transcriptional regulator</fullName>
    </submittedName>
</protein>
<dbReference type="PANTHER" id="PTHR33677">
    <property type="entry name" value="TRANSCRIPTIONAL REPRESSOR FRMR-RELATED"/>
    <property type="match status" value="1"/>
</dbReference>
<comment type="caution">
    <text evidence="3">The sequence shown here is derived from an EMBL/GenBank/DDBJ whole genome shotgun (WGS) entry which is preliminary data.</text>
</comment>
<dbReference type="EMBL" id="QUWV01000089">
    <property type="protein sequence ID" value="RFD19549.1"/>
    <property type="molecule type" value="Genomic_DNA"/>
</dbReference>
<dbReference type="GO" id="GO:0046872">
    <property type="term" value="F:metal ion binding"/>
    <property type="evidence" value="ECO:0007669"/>
    <property type="project" value="InterPro"/>
</dbReference>
<dbReference type="OrthoDB" id="9811244at2"/>
<dbReference type="Proteomes" id="UP000262371">
    <property type="component" value="Unassembled WGS sequence"/>
</dbReference>
<comment type="similarity">
    <text evidence="1">Belongs to the FrmR/RcnR family.</text>
</comment>
<dbReference type="InterPro" id="IPR003735">
    <property type="entry name" value="Metal_Tscrpt_repr"/>
</dbReference>
<evidence type="ECO:0000313" key="3">
    <source>
        <dbReference type="EMBL" id="RFD19549.1"/>
    </source>
</evidence>
<dbReference type="CDD" id="cd10148">
    <property type="entry name" value="CsoR-like_DUF156"/>
    <property type="match status" value="1"/>
</dbReference>
<gene>
    <name evidence="3" type="ORF">DY926_10810</name>
</gene>
<keyword evidence="4" id="KW-1185">Reference proteome</keyword>
<evidence type="ECO:0000256" key="2">
    <source>
        <dbReference type="SAM" id="MobiDB-lite"/>
    </source>
</evidence>
<dbReference type="PANTHER" id="PTHR33677:SF3">
    <property type="entry name" value="COPPER-SENSING TRANSCRIPTIONAL REPRESSOR RICR"/>
    <property type="match status" value="1"/>
</dbReference>
<name>A0A371YZF9_9PROT</name>
<dbReference type="AlphaFoldDB" id="A0A371YZF9"/>
<dbReference type="Pfam" id="PF02583">
    <property type="entry name" value="Trns_repr_metal"/>
    <property type="match status" value="1"/>
</dbReference>
<accession>A0A371YZF9</accession>
<feature type="region of interest" description="Disordered" evidence="2">
    <location>
        <begin position="1"/>
        <end position="29"/>
    </location>
</feature>
<dbReference type="RefSeq" id="WP_116703376.1">
    <property type="nucleotide sequence ID" value="NZ_QUWV01000089.1"/>
</dbReference>
<dbReference type="GO" id="GO:0045892">
    <property type="term" value="P:negative regulation of DNA-templated transcription"/>
    <property type="evidence" value="ECO:0007669"/>
    <property type="project" value="UniProtKB-ARBA"/>
</dbReference>
<reference evidence="3 4" key="1">
    <citation type="submission" date="2018-08" db="EMBL/GenBank/DDBJ databases">
        <title>Komagataeibacter sp. AV 382.</title>
        <authorList>
            <person name="Skraban J."/>
            <person name="Trcek J."/>
        </authorList>
    </citation>
    <scope>NUCLEOTIDE SEQUENCE [LARGE SCALE GENOMIC DNA]</scope>
    <source>
        <strain evidence="3 4">AV 382</strain>
    </source>
</reference>
<evidence type="ECO:0000313" key="4">
    <source>
        <dbReference type="Proteomes" id="UP000262371"/>
    </source>
</evidence>
<evidence type="ECO:0000256" key="1">
    <source>
        <dbReference type="ARBA" id="ARBA00005260"/>
    </source>
</evidence>
<organism evidence="3 4">
    <name type="scientific">Komagataeibacter melaceti</name>
    <dbReference type="NCBI Taxonomy" id="2766577"/>
    <lineage>
        <taxon>Bacteria</taxon>
        <taxon>Pseudomonadati</taxon>
        <taxon>Pseudomonadota</taxon>
        <taxon>Alphaproteobacteria</taxon>
        <taxon>Acetobacterales</taxon>
        <taxon>Acetobacteraceae</taxon>
        <taxon>Komagataeibacter</taxon>
    </lineage>
</organism>
<dbReference type="InterPro" id="IPR038390">
    <property type="entry name" value="Metal_Tscrpt_repr_sf"/>
</dbReference>
<proteinExistence type="inferred from homology"/>
<sequence>MPRHKQSAQEAASCHHCPPPAAETKKVEQPNKKALINRIRRIEGQVGGVLNMVEEDRYCVDILTQISAVKSALDGVAVQILSTHATGCVRRAIMEDGGSAEITELLGIIRKMMR</sequence>
<dbReference type="Gene3D" id="1.20.58.1000">
    <property type="entry name" value="Metal-sensitive repressor, helix protomer"/>
    <property type="match status" value="1"/>
</dbReference>
<dbReference type="GO" id="GO:0003677">
    <property type="term" value="F:DNA binding"/>
    <property type="evidence" value="ECO:0007669"/>
    <property type="project" value="InterPro"/>
</dbReference>